<name>A0ABN7K891_9BACT</name>
<dbReference type="EMBL" id="CAJHOF010000008">
    <property type="protein sequence ID" value="CAD7288627.1"/>
    <property type="molecule type" value="Genomic_DNA"/>
</dbReference>
<evidence type="ECO:0008006" key="4">
    <source>
        <dbReference type="Google" id="ProtNLM"/>
    </source>
</evidence>
<evidence type="ECO:0000313" key="2">
    <source>
        <dbReference type="EMBL" id="CAD7288627.1"/>
    </source>
</evidence>
<feature type="transmembrane region" description="Helical" evidence="1">
    <location>
        <begin position="74"/>
        <end position="100"/>
    </location>
</feature>
<dbReference type="RefSeq" id="WP_229932896.1">
    <property type="nucleotide sequence ID" value="NZ_CAJHOF010000008.1"/>
</dbReference>
<comment type="caution">
    <text evidence="2">The sequence shown here is derived from an EMBL/GenBank/DDBJ whole genome shotgun (WGS) entry which is preliminary data.</text>
</comment>
<feature type="transmembrane region" description="Helical" evidence="1">
    <location>
        <begin position="9"/>
        <end position="31"/>
    </location>
</feature>
<evidence type="ECO:0000313" key="3">
    <source>
        <dbReference type="Proteomes" id="UP000789803"/>
    </source>
</evidence>
<evidence type="ECO:0000256" key="1">
    <source>
        <dbReference type="SAM" id="Phobius"/>
    </source>
</evidence>
<keyword evidence="1" id="KW-1133">Transmembrane helix</keyword>
<accession>A0ABN7K891</accession>
<keyword evidence="1" id="KW-0812">Transmembrane</keyword>
<reference evidence="2 3" key="1">
    <citation type="submission" date="2020-11" db="EMBL/GenBank/DDBJ databases">
        <authorList>
            <person name="Peeters C."/>
        </authorList>
    </citation>
    <scope>NUCLEOTIDE SEQUENCE [LARGE SCALE GENOMIC DNA]</scope>
    <source>
        <strain evidence="2 3">LMG 7974</strain>
    </source>
</reference>
<feature type="transmembrane region" description="Helical" evidence="1">
    <location>
        <begin position="37"/>
        <end position="62"/>
    </location>
</feature>
<sequence>MLIRFGGSLFLPVLIIEFIVAYFFVLSYGFGYLVIEILLSAAVGIALLFSAGFGGIGGFSLTPVKIFSSIGFGLAGFLLFMPGILSDIFGVIIAIVSFVFKNKNSNDLKSENFRYKDDEIIDVQVVDEHISVR</sequence>
<protein>
    <recommendedName>
        <fullName evidence="4">FxsA family protein</fullName>
    </recommendedName>
</protein>
<proteinExistence type="predicted"/>
<keyword evidence="3" id="KW-1185">Reference proteome</keyword>
<keyword evidence="1" id="KW-0472">Membrane</keyword>
<gene>
    <name evidence="2" type="ORF">LMG7974_01098</name>
</gene>
<organism evidence="2 3">
    <name type="scientific">Campylobacter majalis</name>
    <dbReference type="NCBI Taxonomy" id="2790656"/>
    <lineage>
        <taxon>Bacteria</taxon>
        <taxon>Pseudomonadati</taxon>
        <taxon>Campylobacterota</taxon>
        <taxon>Epsilonproteobacteria</taxon>
        <taxon>Campylobacterales</taxon>
        <taxon>Campylobacteraceae</taxon>
        <taxon>Campylobacter</taxon>
    </lineage>
</organism>
<dbReference type="Proteomes" id="UP000789803">
    <property type="component" value="Unassembled WGS sequence"/>
</dbReference>